<evidence type="ECO:0000256" key="1">
    <source>
        <dbReference type="SAM" id="SignalP"/>
    </source>
</evidence>
<feature type="signal peptide" evidence="1">
    <location>
        <begin position="1"/>
        <end position="21"/>
    </location>
</feature>
<organism evidence="2 3">
    <name type="scientific">Yersinia pseudotuberculosis serotype O:1b (strain IP 31758)</name>
    <dbReference type="NCBI Taxonomy" id="349747"/>
    <lineage>
        <taxon>Bacteria</taxon>
        <taxon>Pseudomonadati</taxon>
        <taxon>Pseudomonadota</taxon>
        <taxon>Gammaproteobacteria</taxon>
        <taxon>Enterobacterales</taxon>
        <taxon>Yersiniaceae</taxon>
        <taxon>Yersinia</taxon>
    </lineage>
</organism>
<geneLocation type="plasmid" evidence="3">
    <name>plasmid_153kb</name>
</geneLocation>
<feature type="chain" id="PRO_5006713852" description="Lipoprotein" evidence="1">
    <location>
        <begin position="22"/>
        <end position="250"/>
    </location>
</feature>
<sequence length="250" mass="26731">MRTSNTKYLLFIWLFTANSYAASWLSVSQLATTMQQESSAMAITVKQTSIAANQEALGILNTAKTVAVARGAIQMTNRVVDAFTSFEPVFGQSSTNSCLAHMQNSYVLDSSAQSKKDAISLMQNFTSKRISSQSAADTEIISIHKDVYCTVGEAKAGSCTLKPNGMQGWDSNYSGAFTQRTLSPDAELAAYAYTAMITDTRAPQAIDCKSASCQSASLQQLASSSVASMAANSFIGQITDRRIPELTSGN</sequence>
<accession>A0A0U1QTH2</accession>
<evidence type="ECO:0000313" key="3">
    <source>
        <dbReference type="Proteomes" id="UP000002412"/>
    </source>
</evidence>
<evidence type="ECO:0008006" key="4">
    <source>
        <dbReference type="Google" id="ProtNLM"/>
    </source>
</evidence>
<dbReference type="HOGENOM" id="CLU_1258600_0_0_6"/>
<reference evidence="2 3" key="1">
    <citation type="journal article" date="2007" name="PLoS Genet.">
        <title>The complete genome sequence of Yersinia pseudotuberculosis IP31758, the causative agent of Far East scarlet-like fever.</title>
        <authorList>
            <person name="Eppinger M."/>
            <person name="Rosovitz M.J."/>
            <person name="Fricke W.F."/>
            <person name="Rasko D.A."/>
            <person name="Kokorina G."/>
            <person name="Fayolle C."/>
            <person name="Lindler L.E."/>
            <person name="Carniel E."/>
            <person name="Ravel J."/>
        </authorList>
    </citation>
    <scope>NUCLEOTIDE SEQUENCE [LARGE SCALE GENOMIC DNA]</scope>
    <source>
        <strain evidence="2 3">IP 31758</strain>
        <plasmid evidence="3">Plasmid plasmid_153kb</plasmid>
    </source>
</reference>
<gene>
    <name evidence="2" type="ordered locus">YpsIP31758_B0005</name>
</gene>
<keyword evidence="1" id="KW-0732">Signal</keyword>
<dbReference type="KEGG" id="ypi:YpsIP31758_B0005"/>
<evidence type="ECO:0000313" key="2">
    <source>
        <dbReference type="EMBL" id="ABS45681.1"/>
    </source>
</evidence>
<protein>
    <recommendedName>
        <fullName evidence="4">Lipoprotein</fullName>
    </recommendedName>
</protein>
<dbReference type="RefSeq" id="WP_011988525.1">
    <property type="nucleotide sequence ID" value="NC_009705.1"/>
</dbReference>
<dbReference type="EMBL" id="CP000719">
    <property type="protein sequence ID" value="ABS45681.1"/>
    <property type="molecule type" value="Genomic_DNA"/>
</dbReference>
<keyword evidence="2" id="KW-0614">Plasmid</keyword>
<name>A0A0U1QTH2_YERP3</name>
<proteinExistence type="predicted"/>
<dbReference type="AlphaFoldDB" id="A0A0U1QTH2"/>
<dbReference type="Proteomes" id="UP000002412">
    <property type="component" value="Plasmid p_153kb"/>
</dbReference>